<evidence type="ECO:0000313" key="7">
    <source>
        <dbReference type="EMBL" id="AIY64764.1"/>
    </source>
</evidence>
<dbReference type="InterPro" id="IPR007267">
    <property type="entry name" value="GtrA_DPMS_TM"/>
</dbReference>
<evidence type="ECO:0000313" key="8">
    <source>
        <dbReference type="Proteomes" id="UP000030341"/>
    </source>
</evidence>
<sequence length="121" mass="13454">MSKVRFLWVGGVVFLCDGVIFYGLAFLGLKIEFARAFALIIAVQLTFIGHRVFALNVANGLNLRIALLRHQLASGLGAFINFTLFSVIFYFSDSQNLAFIVAVLCTTLVNFMLAAYWVHNT</sequence>
<evidence type="ECO:0000256" key="4">
    <source>
        <dbReference type="ARBA" id="ARBA00023136"/>
    </source>
</evidence>
<proteinExistence type="predicted"/>
<keyword evidence="3 5" id="KW-1133">Transmembrane helix</keyword>
<name>A0A0A7EDS2_9GAMM</name>
<dbReference type="EMBL" id="CP009888">
    <property type="protein sequence ID" value="AIY64764.1"/>
    <property type="molecule type" value="Genomic_DNA"/>
</dbReference>
<keyword evidence="2 5" id="KW-0812">Transmembrane</keyword>
<dbReference type="HOGENOM" id="CLU_2036039_0_0_6"/>
<feature type="transmembrane region" description="Helical" evidence="5">
    <location>
        <begin position="73"/>
        <end position="91"/>
    </location>
</feature>
<evidence type="ECO:0000256" key="5">
    <source>
        <dbReference type="SAM" id="Phobius"/>
    </source>
</evidence>
<organism evidence="7 8">
    <name type="scientific">Pseudoalteromonas piratica</name>
    <dbReference type="NCBI Taxonomy" id="1348114"/>
    <lineage>
        <taxon>Bacteria</taxon>
        <taxon>Pseudomonadati</taxon>
        <taxon>Pseudomonadota</taxon>
        <taxon>Gammaproteobacteria</taxon>
        <taxon>Alteromonadales</taxon>
        <taxon>Pseudoalteromonadaceae</taxon>
        <taxon>Pseudoalteromonas</taxon>
    </lineage>
</organism>
<accession>A0A0A7EDS2</accession>
<protein>
    <recommendedName>
        <fullName evidence="6">GtrA/DPMS transmembrane domain-containing protein</fullName>
    </recommendedName>
</protein>
<feature type="transmembrane region" description="Helical" evidence="5">
    <location>
        <begin position="6"/>
        <end position="29"/>
    </location>
</feature>
<evidence type="ECO:0000256" key="1">
    <source>
        <dbReference type="ARBA" id="ARBA00004141"/>
    </source>
</evidence>
<dbReference type="KEGG" id="pseo:OM33_06100"/>
<dbReference type="Pfam" id="PF04138">
    <property type="entry name" value="GtrA_DPMS_TM"/>
    <property type="match status" value="1"/>
</dbReference>
<dbReference type="GO" id="GO:0000271">
    <property type="term" value="P:polysaccharide biosynthetic process"/>
    <property type="evidence" value="ECO:0007669"/>
    <property type="project" value="InterPro"/>
</dbReference>
<dbReference type="Proteomes" id="UP000030341">
    <property type="component" value="Chromosome 1"/>
</dbReference>
<comment type="subcellular location">
    <subcellularLocation>
        <location evidence="1">Membrane</location>
        <topology evidence="1">Multi-pass membrane protein</topology>
    </subcellularLocation>
</comment>
<evidence type="ECO:0000256" key="2">
    <source>
        <dbReference type="ARBA" id="ARBA00022692"/>
    </source>
</evidence>
<keyword evidence="4 5" id="KW-0472">Membrane</keyword>
<reference evidence="7 8" key="1">
    <citation type="submission" date="2014-11" db="EMBL/GenBank/DDBJ databases">
        <title>Complete Genome Sequence of Pseudoalteromonas sp. Strain OCN003 Isolated from Kaneohe Bay, Oahu, Hawaii.</title>
        <authorList>
            <person name="Beurmann S."/>
            <person name="Videau P."/>
            <person name="Ushijima B."/>
            <person name="Smith A.M."/>
            <person name="Aeby G.S."/>
            <person name="Callahan S.M."/>
            <person name="Belcaid M."/>
        </authorList>
    </citation>
    <scope>NUCLEOTIDE SEQUENCE [LARGE SCALE GENOMIC DNA]</scope>
    <source>
        <strain evidence="7 8">OCN003</strain>
    </source>
</reference>
<keyword evidence="8" id="KW-1185">Reference proteome</keyword>
<feature type="transmembrane region" description="Helical" evidence="5">
    <location>
        <begin position="36"/>
        <end position="53"/>
    </location>
</feature>
<feature type="domain" description="GtrA/DPMS transmembrane" evidence="6">
    <location>
        <begin position="5"/>
        <end position="118"/>
    </location>
</feature>
<dbReference type="RefSeq" id="WP_038640028.1">
    <property type="nucleotide sequence ID" value="NZ_CP009888.1"/>
</dbReference>
<evidence type="ECO:0000259" key="6">
    <source>
        <dbReference type="Pfam" id="PF04138"/>
    </source>
</evidence>
<feature type="transmembrane region" description="Helical" evidence="5">
    <location>
        <begin position="98"/>
        <end position="118"/>
    </location>
</feature>
<gene>
    <name evidence="7" type="ORF">OM33_06100</name>
</gene>
<evidence type="ECO:0000256" key="3">
    <source>
        <dbReference type="ARBA" id="ARBA00022989"/>
    </source>
</evidence>
<dbReference type="STRING" id="1348114.OM33_06100"/>
<dbReference type="eggNOG" id="ENOG5033ZBG">
    <property type="taxonomic scope" value="Bacteria"/>
</dbReference>
<dbReference type="GO" id="GO:0016020">
    <property type="term" value="C:membrane"/>
    <property type="evidence" value="ECO:0007669"/>
    <property type="project" value="UniProtKB-SubCell"/>
</dbReference>
<dbReference type="AlphaFoldDB" id="A0A0A7EDS2"/>